<name>A0ABP6RKW0_9PSEU</name>
<keyword evidence="4" id="KW-1185">Reference proteome</keyword>
<keyword evidence="2" id="KW-1133">Transmembrane helix</keyword>
<feature type="transmembrane region" description="Helical" evidence="2">
    <location>
        <begin position="27"/>
        <end position="44"/>
    </location>
</feature>
<keyword evidence="2" id="KW-0472">Membrane</keyword>
<reference evidence="4" key="1">
    <citation type="journal article" date="2019" name="Int. J. Syst. Evol. Microbiol.">
        <title>The Global Catalogue of Microorganisms (GCM) 10K type strain sequencing project: providing services to taxonomists for standard genome sequencing and annotation.</title>
        <authorList>
            <consortium name="The Broad Institute Genomics Platform"/>
            <consortium name="The Broad Institute Genome Sequencing Center for Infectious Disease"/>
            <person name="Wu L."/>
            <person name="Ma J."/>
        </authorList>
    </citation>
    <scope>NUCLEOTIDE SEQUENCE [LARGE SCALE GENOMIC DNA]</scope>
    <source>
        <strain evidence="4">JCM 9687</strain>
    </source>
</reference>
<accession>A0ABP6RKW0</accession>
<gene>
    <name evidence="3" type="ORF">GCM10020366_18650</name>
</gene>
<feature type="region of interest" description="Disordered" evidence="1">
    <location>
        <begin position="51"/>
        <end position="99"/>
    </location>
</feature>
<evidence type="ECO:0000313" key="4">
    <source>
        <dbReference type="Proteomes" id="UP001500483"/>
    </source>
</evidence>
<evidence type="ECO:0000256" key="1">
    <source>
        <dbReference type="SAM" id="MobiDB-lite"/>
    </source>
</evidence>
<organism evidence="3 4">
    <name type="scientific">Saccharopolyspora gregorii</name>
    <dbReference type="NCBI Taxonomy" id="33914"/>
    <lineage>
        <taxon>Bacteria</taxon>
        <taxon>Bacillati</taxon>
        <taxon>Actinomycetota</taxon>
        <taxon>Actinomycetes</taxon>
        <taxon>Pseudonocardiales</taxon>
        <taxon>Pseudonocardiaceae</taxon>
        <taxon>Saccharopolyspora</taxon>
    </lineage>
</organism>
<protein>
    <submittedName>
        <fullName evidence="3">Uncharacterized protein</fullName>
    </submittedName>
</protein>
<feature type="compositionally biased region" description="Acidic residues" evidence="1">
    <location>
        <begin position="77"/>
        <end position="90"/>
    </location>
</feature>
<dbReference type="EMBL" id="BAAAYK010000038">
    <property type="protein sequence ID" value="GAA3356067.1"/>
    <property type="molecule type" value="Genomic_DNA"/>
</dbReference>
<dbReference type="RefSeq" id="WP_344925578.1">
    <property type="nucleotide sequence ID" value="NZ_BAAAYK010000038.1"/>
</dbReference>
<comment type="caution">
    <text evidence="3">The sequence shown here is derived from an EMBL/GenBank/DDBJ whole genome shotgun (WGS) entry which is preliminary data.</text>
</comment>
<evidence type="ECO:0000313" key="3">
    <source>
        <dbReference type="EMBL" id="GAA3356067.1"/>
    </source>
</evidence>
<proteinExistence type="predicted"/>
<evidence type="ECO:0000256" key="2">
    <source>
        <dbReference type="SAM" id="Phobius"/>
    </source>
</evidence>
<keyword evidence="2" id="KW-0812">Transmembrane</keyword>
<dbReference type="Proteomes" id="UP001500483">
    <property type="component" value="Unassembled WGS sequence"/>
</dbReference>
<sequence length="158" mass="16907">MLLVVLFLVLAAGGVLVTSVLVQRPEWAWLSVLLSVLAAALLVVERLPRRREASSPPRQPVSAGEAGQDPAAPAGEVDVDEEPDEEDTDAADALLVSESDDEVVVVDERPRYHLASCDWLGEREVQGLPVKEARELGFTACSRCTPDAVLAGQARAAR</sequence>